<dbReference type="InterPro" id="IPR020946">
    <property type="entry name" value="Flavin_mOase-like"/>
</dbReference>
<comment type="caution">
    <text evidence="4">The sequence shown here is derived from an EMBL/GenBank/DDBJ whole genome shotgun (WGS) entry which is preliminary data.</text>
</comment>
<keyword evidence="3" id="KW-0560">Oxidoreductase</keyword>
<evidence type="ECO:0000313" key="4">
    <source>
        <dbReference type="EMBL" id="KCZ91042.1"/>
    </source>
</evidence>
<gene>
    <name evidence="4" type="ORF">HJA_00850</name>
</gene>
<evidence type="ECO:0000256" key="1">
    <source>
        <dbReference type="ARBA" id="ARBA00022630"/>
    </source>
</evidence>
<dbReference type="PANTHER" id="PTHR42877">
    <property type="entry name" value="L-ORNITHINE N(5)-MONOOXYGENASE-RELATED"/>
    <property type="match status" value="1"/>
</dbReference>
<dbReference type="PATRIC" id="fig|1280952.3.peg.174"/>
<dbReference type="eggNOG" id="COG2072">
    <property type="taxonomic scope" value="Bacteria"/>
</dbReference>
<dbReference type="InterPro" id="IPR036188">
    <property type="entry name" value="FAD/NAD-bd_sf"/>
</dbReference>
<accession>A0A059FKC9</accession>
<evidence type="ECO:0000256" key="3">
    <source>
        <dbReference type="ARBA" id="ARBA00023002"/>
    </source>
</evidence>
<evidence type="ECO:0000256" key="2">
    <source>
        <dbReference type="ARBA" id="ARBA00022827"/>
    </source>
</evidence>
<dbReference type="RefSeq" id="WP_035577059.1">
    <property type="nucleotide sequence ID" value="NZ_ARYJ01000001.1"/>
</dbReference>
<dbReference type="SUPFAM" id="SSF51905">
    <property type="entry name" value="FAD/NAD(P)-binding domain"/>
    <property type="match status" value="1"/>
</dbReference>
<dbReference type="Gene3D" id="3.50.50.60">
    <property type="entry name" value="FAD/NAD(P)-binding domain"/>
    <property type="match status" value="3"/>
</dbReference>
<keyword evidence="2" id="KW-0274">FAD</keyword>
<keyword evidence="5" id="KW-1185">Reference proteome</keyword>
<name>A0A059FKC9_9PROT</name>
<dbReference type="EMBL" id="ARYJ01000001">
    <property type="protein sequence ID" value="KCZ91042.1"/>
    <property type="molecule type" value="Genomic_DNA"/>
</dbReference>
<dbReference type="STRING" id="1280952.HJA_00850"/>
<keyword evidence="4" id="KW-0503">Monooxygenase</keyword>
<evidence type="ECO:0000313" key="5">
    <source>
        <dbReference type="Proteomes" id="UP000024816"/>
    </source>
</evidence>
<protein>
    <submittedName>
        <fullName evidence="4">Putative 4-hydroxyacetophenone monooxygenase</fullName>
    </submittedName>
</protein>
<dbReference type="GO" id="GO:0050661">
    <property type="term" value="F:NADP binding"/>
    <property type="evidence" value="ECO:0007669"/>
    <property type="project" value="InterPro"/>
</dbReference>
<dbReference type="GO" id="GO:0004499">
    <property type="term" value="F:N,N-dimethylaniline monooxygenase activity"/>
    <property type="evidence" value="ECO:0007669"/>
    <property type="project" value="InterPro"/>
</dbReference>
<organism evidence="4 5">
    <name type="scientific">Hyphomonas jannaschiana VP2</name>
    <dbReference type="NCBI Taxonomy" id="1280952"/>
    <lineage>
        <taxon>Bacteria</taxon>
        <taxon>Pseudomonadati</taxon>
        <taxon>Pseudomonadota</taxon>
        <taxon>Alphaproteobacteria</taxon>
        <taxon>Hyphomonadales</taxon>
        <taxon>Hyphomonadaceae</taxon>
        <taxon>Hyphomonas</taxon>
    </lineage>
</organism>
<reference evidence="4 5" key="1">
    <citation type="journal article" date="2014" name="Antonie Van Leeuwenhoek">
        <title>Hyphomonas beringensis sp. nov. and Hyphomonas chukchiensis sp. nov., isolated from surface seawater of the Bering Sea and Chukchi Sea.</title>
        <authorList>
            <person name="Li C."/>
            <person name="Lai Q."/>
            <person name="Li G."/>
            <person name="Dong C."/>
            <person name="Wang J."/>
            <person name="Liao Y."/>
            <person name="Shao Z."/>
        </authorList>
    </citation>
    <scope>NUCLEOTIDE SEQUENCE [LARGE SCALE GENOMIC DNA]</scope>
    <source>
        <strain evidence="4 5">VP2</strain>
    </source>
</reference>
<dbReference type="PRINTS" id="PR00419">
    <property type="entry name" value="ADXRDTASE"/>
</dbReference>
<sequence length="493" mass="55123">MPSGKDDQSLRIAVLGAGMSGLAAVAKLKEAGYKDIDLFEKSDGVGGTWRDNTYPGCGCDVPSHLYSYSFDLNPDWDYKWSLQPQILQYFEDFADKFGVRPHCHFNSEITDCSYDEASRTWTLTKADGGTHTADVLISGLGQLNIPSIPDFKGKDSFQGPSFHSARWDHSVDLTGKTVCVIGNGPSAVQFLPEIQKQVGKLISFQRSPAWCRPRGQRKYTEADKRAFDRQRWRINWYRWRIRAFADFGFTAFHQGENGMAKSMKKMCLKHLEDQVKNPEMRALLTPDFEPGCKRILISDDYYPALIQPNVEVIRQGVKEITPTGVIGDDGMEHACDVIIYATGFQSTEFLTPMQVHGREGVSLNEVWKDGAEAFKGVAVPGFPNFFLLYGPNTNLGHNSIILMVEQQIGYVLQAIEKIAAKDVAGLDVKPEAMKAYNEKLQADLGKTVWAGDCASWYKTESGQVTNNWSGKTTEYAAIMREFDPDSWQVIPSA</sequence>
<dbReference type="AlphaFoldDB" id="A0A059FKC9"/>
<dbReference type="GO" id="GO:0050660">
    <property type="term" value="F:flavin adenine dinucleotide binding"/>
    <property type="evidence" value="ECO:0007669"/>
    <property type="project" value="InterPro"/>
</dbReference>
<dbReference type="Pfam" id="PF00743">
    <property type="entry name" value="FMO-like"/>
    <property type="match status" value="1"/>
</dbReference>
<dbReference type="Proteomes" id="UP000024816">
    <property type="component" value="Unassembled WGS sequence"/>
</dbReference>
<dbReference type="PANTHER" id="PTHR42877:SF4">
    <property type="entry name" value="FAD_NAD(P)-BINDING DOMAIN-CONTAINING PROTEIN-RELATED"/>
    <property type="match status" value="1"/>
</dbReference>
<dbReference type="OrthoDB" id="312624at2"/>
<dbReference type="InterPro" id="IPR051209">
    <property type="entry name" value="FAD-bind_Monooxygenase_sf"/>
</dbReference>
<keyword evidence="1" id="KW-0285">Flavoprotein</keyword>
<proteinExistence type="predicted"/>